<protein>
    <submittedName>
        <fullName evidence="6">Biliverdin-producing heme oxygenase</fullName>
    </submittedName>
</protein>
<dbReference type="Pfam" id="PF01126">
    <property type="entry name" value="Heme_oxygenase"/>
    <property type="match status" value="1"/>
</dbReference>
<evidence type="ECO:0000256" key="4">
    <source>
        <dbReference type="PIRSR" id="PIRSR000343-1"/>
    </source>
</evidence>
<dbReference type="GO" id="GO:0046872">
    <property type="term" value="F:metal ion binding"/>
    <property type="evidence" value="ECO:0007669"/>
    <property type="project" value="UniProtKB-KW"/>
</dbReference>
<reference evidence="6" key="2">
    <citation type="submission" date="2021-04" db="EMBL/GenBank/DDBJ databases">
        <authorList>
            <person name="Gilroy R."/>
        </authorList>
    </citation>
    <scope>NUCLEOTIDE SEQUENCE</scope>
    <source>
        <strain evidence="6">ChiGjej4B4-7305</strain>
    </source>
</reference>
<dbReference type="PANTHER" id="PTHR10720">
    <property type="entry name" value="HEME OXYGENASE"/>
    <property type="match status" value="1"/>
</dbReference>
<dbReference type="PRINTS" id="PR00088">
    <property type="entry name" value="HAEMOXYGNASE"/>
</dbReference>
<organism evidence="6 7">
    <name type="scientific">Candidatus Ruania gallistercoris</name>
    <dbReference type="NCBI Taxonomy" id="2838746"/>
    <lineage>
        <taxon>Bacteria</taxon>
        <taxon>Bacillati</taxon>
        <taxon>Actinomycetota</taxon>
        <taxon>Actinomycetes</taxon>
        <taxon>Micrococcales</taxon>
        <taxon>Ruaniaceae</taxon>
        <taxon>Ruania</taxon>
    </lineage>
</organism>
<dbReference type="InterPro" id="IPR016084">
    <property type="entry name" value="Haem_Oase-like_multi-hlx"/>
</dbReference>
<evidence type="ECO:0000313" key="7">
    <source>
        <dbReference type="Proteomes" id="UP000824037"/>
    </source>
</evidence>
<feature type="binding site" evidence="4">
    <location>
        <position position="16"/>
    </location>
    <ligand>
        <name>heme b</name>
        <dbReference type="ChEBI" id="CHEBI:60344"/>
    </ligand>
</feature>
<dbReference type="Gene3D" id="1.20.910.10">
    <property type="entry name" value="Heme oxygenase-like"/>
    <property type="match status" value="1"/>
</dbReference>
<dbReference type="Proteomes" id="UP000824037">
    <property type="component" value="Unassembled WGS sequence"/>
</dbReference>
<dbReference type="EMBL" id="DXBY01000314">
    <property type="protein sequence ID" value="HIZ37739.1"/>
    <property type="molecule type" value="Genomic_DNA"/>
</dbReference>
<sequence>MSVTALPTAPVSTLLREATQDAHSRAETTSFVTDLMSGRLSIAAFTALAAQHQAIYTALEDLGRRVVDQPGAAALVRPELERCAALAEDLRALTGERPVPPVLAATERYTDRLHELDDLAGYAAHAYTRYLGDLSGGQAIKRMMQRHYGMADEGLTFYTFAQIEKIPPYKAAYRTALDELPLDEAGRERLVEEARAAFRYNEAVFIELGAQFRPGARL</sequence>
<keyword evidence="1 4" id="KW-0349">Heme</keyword>
<dbReference type="CDD" id="cd19165">
    <property type="entry name" value="HemeO"/>
    <property type="match status" value="1"/>
</dbReference>
<proteinExistence type="predicted"/>
<comment type="caution">
    <text evidence="6">The sequence shown here is derived from an EMBL/GenBank/DDBJ whole genome shotgun (WGS) entry which is preliminary data.</text>
</comment>
<dbReference type="AlphaFoldDB" id="A0A9D2EHD8"/>
<accession>A0A9D2EHD8</accession>
<evidence type="ECO:0000313" key="6">
    <source>
        <dbReference type="EMBL" id="HIZ37739.1"/>
    </source>
</evidence>
<evidence type="ECO:0000256" key="2">
    <source>
        <dbReference type="ARBA" id="ARBA00022723"/>
    </source>
</evidence>
<dbReference type="GO" id="GO:0006979">
    <property type="term" value="P:response to oxidative stress"/>
    <property type="evidence" value="ECO:0007669"/>
    <property type="project" value="TreeGrafter"/>
</dbReference>
<dbReference type="GO" id="GO:0004392">
    <property type="term" value="F:heme oxygenase (decyclizing) activity"/>
    <property type="evidence" value="ECO:0007669"/>
    <property type="project" value="InterPro"/>
</dbReference>
<evidence type="ECO:0000256" key="1">
    <source>
        <dbReference type="ARBA" id="ARBA00022617"/>
    </source>
</evidence>
<dbReference type="GO" id="GO:0020037">
    <property type="term" value="F:heme binding"/>
    <property type="evidence" value="ECO:0007669"/>
    <property type="project" value="TreeGrafter"/>
</dbReference>
<keyword evidence="3 5" id="KW-0408">Iron</keyword>
<feature type="binding site" description="axial binding residue" evidence="5">
    <location>
        <position position="23"/>
    </location>
    <ligand>
        <name>heme b</name>
        <dbReference type="ChEBI" id="CHEBI:60344"/>
    </ligand>
    <ligandPart>
        <name>Fe</name>
        <dbReference type="ChEBI" id="CHEBI:18248"/>
    </ligandPart>
</feature>
<name>A0A9D2EHD8_9MICO</name>
<reference evidence="6" key="1">
    <citation type="journal article" date="2021" name="PeerJ">
        <title>Extensive microbial diversity within the chicken gut microbiome revealed by metagenomics and culture.</title>
        <authorList>
            <person name="Gilroy R."/>
            <person name="Ravi A."/>
            <person name="Getino M."/>
            <person name="Pursley I."/>
            <person name="Horton D.L."/>
            <person name="Alikhan N.F."/>
            <person name="Baker D."/>
            <person name="Gharbi K."/>
            <person name="Hall N."/>
            <person name="Watson M."/>
            <person name="Adriaenssens E.M."/>
            <person name="Foster-Nyarko E."/>
            <person name="Jarju S."/>
            <person name="Secka A."/>
            <person name="Antonio M."/>
            <person name="Oren A."/>
            <person name="Chaudhuri R.R."/>
            <person name="La Ragione R."/>
            <person name="Hildebrand F."/>
            <person name="Pallen M.J."/>
        </authorList>
    </citation>
    <scope>NUCLEOTIDE SEQUENCE</scope>
    <source>
        <strain evidence="6">ChiGjej4B4-7305</strain>
    </source>
</reference>
<dbReference type="InterPro" id="IPR002051">
    <property type="entry name" value="Haem_Oase"/>
</dbReference>
<evidence type="ECO:0000256" key="5">
    <source>
        <dbReference type="PIRSR" id="PIRSR000343-2"/>
    </source>
</evidence>
<keyword evidence="2 5" id="KW-0479">Metal-binding</keyword>
<feature type="binding site" evidence="4">
    <location>
        <position position="174"/>
    </location>
    <ligand>
        <name>heme b</name>
        <dbReference type="ChEBI" id="CHEBI:60344"/>
    </ligand>
</feature>
<gene>
    <name evidence="6" type="ORF">H9815_18330</name>
</gene>
<dbReference type="InterPro" id="IPR016053">
    <property type="entry name" value="Haem_Oase-like"/>
</dbReference>
<feature type="binding site" evidence="4">
    <location>
        <position position="127"/>
    </location>
    <ligand>
        <name>heme b</name>
        <dbReference type="ChEBI" id="CHEBI:60344"/>
    </ligand>
</feature>
<dbReference type="SUPFAM" id="SSF48613">
    <property type="entry name" value="Heme oxygenase-like"/>
    <property type="match status" value="1"/>
</dbReference>
<evidence type="ECO:0000256" key="3">
    <source>
        <dbReference type="ARBA" id="ARBA00023004"/>
    </source>
</evidence>
<dbReference type="PANTHER" id="PTHR10720:SF0">
    <property type="entry name" value="HEME OXYGENASE"/>
    <property type="match status" value="1"/>
</dbReference>
<dbReference type="GO" id="GO:0006788">
    <property type="term" value="P:heme oxidation"/>
    <property type="evidence" value="ECO:0007669"/>
    <property type="project" value="InterPro"/>
</dbReference>
<dbReference type="PIRSF" id="PIRSF000343">
    <property type="entry name" value="Haem_Oase"/>
    <property type="match status" value="1"/>
</dbReference>
<dbReference type="GO" id="GO:0042167">
    <property type="term" value="P:heme catabolic process"/>
    <property type="evidence" value="ECO:0007669"/>
    <property type="project" value="TreeGrafter"/>
</dbReference>